<evidence type="ECO:0000259" key="6">
    <source>
        <dbReference type="PROSITE" id="PS50015"/>
    </source>
</evidence>
<dbReference type="PANTHER" id="PTHR10340">
    <property type="entry name" value="SPHINGOMYELIN PHOSPHODIESTERASE"/>
    <property type="match status" value="1"/>
</dbReference>
<dbReference type="AlphaFoldDB" id="A0AAV8ZXQ2"/>
<feature type="domain" description="Saposin B-type" evidence="6">
    <location>
        <begin position="51"/>
        <end position="135"/>
    </location>
</feature>
<dbReference type="GO" id="GO:0006685">
    <property type="term" value="P:sphingomyelin catabolic process"/>
    <property type="evidence" value="ECO:0007669"/>
    <property type="project" value="TreeGrafter"/>
</dbReference>
<dbReference type="InterPro" id="IPR008139">
    <property type="entry name" value="SaposinB_dom"/>
</dbReference>
<dbReference type="EMBL" id="JANEYF010000188">
    <property type="protein sequence ID" value="KAJ8971577.1"/>
    <property type="molecule type" value="Genomic_DNA"/>
</dbReference>
<keyword evidence="2" id="KW-0378">Hydrolase</keyword>
<dbReference type="CDD" id="cd00842">
    <property type="entry name" value="MPP_ASMase"/>
    <property type="match status" value="1"/>
</dbReference>
<dbReference type="SUPFAM" id="SSF56300">
    <property type="entry name" value="Metallo-dependent phosphatases"/>
    <property type="match status" value="1"/>
</dbReference>
<organism evidence="7 8">
    <name type="scientific">Rhamnusium bicolor</name>
    <dbReference type="NCBI Taxonomy" id="1586634"/>
    <lineage>
        <taxon>Eukaryota</taxon>
        <taxon>Metazoa</taxon>
        <taxon>Ecdysozoa</taxon>
        <taxon>Arthropoda</taxon>
        <taxon>Hexapoda</taxon>
        <taxon>Insecta</taxon>
        <taxon>Pterygota</taxon>
        <taxon>Neoptera</taxon>
        <taxon>Endopterygota</taxon>
        <taxon>Coleoptera</taxon>
        <taxon>Polyphaga</taxon>
        <taxon>Cucujiformia</taxon>
        <taxon>Chrysomeloidea</taxon>
        <taxon>Cerambycidae</taxon>
        <taxon>Lepturinae</taxon>
        <taxon>Rhagiini</taxon>
        <taxon>Rhamnusium</taxon>
    </lineage>
</organism>
<dbReference type="InterPro" id="IPR041805">
    <property type="entry name" value="ASMase/PPN1_MPP"/>
</dbReference>
<gene>
    <name evidence="7" type="ORF">NQ314_000634</name>
</gene>
<keyword evidence="4" id="KW-0325">Glycoprotein</keyword>
<keyword evidence="8" id="KW-1185">Reference proteome</keyword>
<dbReference type="GO" id="GO:0046513">
    <property type="term" value="P:ceramide biosynthetic process"/>
    <property type="evidence" value="ECO:0007669"/>
    <property type="project" value="TreeGrafter"/>
</dbReference>
<evidence type="ECO:0000256" key="2">
    <source>
        <dbReference type="ARBA" id="ARBA00022801"/>
    </source>
</evidence>
<dbReference type="Pfam" id="PF00149">
    <property type="entry name" value="Metallophos"/>
    <property type="match status" value="1"/>
</dbReference>
<name>A0AAV8ZXQ2_9CUCU</name>
<dbReference type="InterPro" id="IPR004843">
    <property type="entry name" value="Calcineurin-like_PHP"/>
</dbReference>
<dbReference type="InterPro" id="IPR029052">
    <property type="entry name" value="Metallo-depent_PP-like"/>
</dbReference>
<comment type="catalytic activity">
    <reaction evidence="5">
        <text>a sphingomyelin + H2O = phosphocholine + an N-acylsphing-4-enine + H(+)</text>
        <dbReference type="Rhea" id="RHEA:19253"/>
        <dbReference type="ChEBI" id="CHEBI:15377"/>
        <dbReference type="ChEBI" id="CHEBI:15378"/>
        <dbReference type="ChEBI" id="CHEBI:17636"/>
        <dbReference type="ChEBI" id="CHEBI:52639"/>
        <dbReference type="ChEBI" id="CHEBI:295975"/>
        <dbReference type="EC" id="3.1.4.12"/>
    </reaction>
    <physiologicalReaction direction="left-to-right" evidence="5">
        <dbReference type="Rhea" id="RHEA:19254"/>
    </physiologicalReaction>
</comment>
<dbReference type="PANTHER" id="PTHR10340:SF29">
    <property type="entry name" value="SPHINGOMYELIN PHOSPHODIESTERASE"/>
    <property type="match status" value="1"/>
</dbReference>
<evidence type="ECO:0000313" key="7">
    <source>
        <dbReference type="EMBL" id="KAJ8971577.1"/>
    </source>
</evidence>
<evidence type="ECO:0000256" key="1">
    <source>
        <dbReference type="ARBA" id="ARBA00008234"/>
    </source>
</evidence>
<dbReference type="PROSITE" id="PS50015">
    <property type="entry name" value="SAP_B"/>
    <property type="match status" value="1"/>
</dbReference>
<evidence type="ECO:0000256" key="5">
    <source>
        <dbReference type="ARBA" id="ARBA00047268"/>
    </source>
</evidence>
<proteinExistence type="inferred from homology"/>
<dbReference type="GO" id="GO:0061750">
    <property type="term" value="F:acid sphingomyelin phosphodiesterase activity"/>
    <property type="evidence" value="ECO:0007669"/>
    <property type="project" value="TreeGrafter"/>
</dbReference>
<sequence>MLYIYFLGEFERQIACQFNIKEYKRMEIEKLKKIVDDLKISSTIKQLFLTDRTLCGVCKLLISQIQHRALTVKIMARAFCNIYITLSTWTLSHFCEDVININLPILEYIVENSNILDPELACSVLLQNGRCYYSKPALTWKSQIPSISQMKIPQVTYNPNAKPLKILHLTDFHITPDYEVGGVENCGYPLCCKKGLGNPLFSSKAGIWGDYNCDIPLWLFGNTMFHLNRTHKDIDLVYFTGDIIDHTVWKSSVEENSKLIYFTYRTLFDTFPNKLILPVIGNHESTPLNVYAPNHQGIEEAGLSTQWLYTLLSKLWKPWLPNESLKTVKKQGYYSYSVNPKLKIISLNNNICSNFNWWVLYNTTFFNEQLEFLSNELAEAEENGQFAHIITHMPVGNKECIEPWEVNYNSIVKR</sequence>
<keyword evidence="3" id="KW-1015">Disulfide bond</keyword>
<dbReference type="Proteomes" id="UP001162156">
    <property type="component" value="Unassembled WGS sequence"/>
</dbReference>
<comment type="similarity">
    <text evidence="1">Belongs to the acid sphingomyelinase family.</text>
</comment>
<evidence type="ECO:0000313" key="8">
    <source>
        <dbReference type="Proteomes" id="UP001162156"/>
    </source>
</evidence>
<reference evidence="7" key="1">
    <citation type="journal article" date="2023" name="Insect Mol. Biol.">
        <title>Genome sequencing provides insights into the evolution of gene families encoding plant cell wall-degrading enzymes in longhorned beetles.</title>
        <authorList>
            <person name="Shin N.R."/>
            <person name="Okamura Y."/>
            <person name="Kirsch R."/>
            <person name="Pauchet Y."/>
        </authorList>
    </citation>
    <scope>NUCLEOTIDE SEQUENCE</scope>
    <source>
        <strain evidence="7">RBIC_L_NR</strain>
    </source>
</reference>
<evidence type="ECO:0000256" key="3">
    <source>
        <dbReference type="ARBA" id="ARBA00023157"/>
    </source>
</evidence>
<dbReference type="GO" id="GO:0005764">
    <property type="term" value="C:lysosome"/>
    <property type="evidence" value="ECO:0007669"/>
    <property type="project" value="TreeGrafter"/>
</dbReference>
<dbReference type="GO" id="GO:0005615">
    <property type="term" value="C:extracellular space"/>
    <property type="evidence" value="ECO:0007669"/>
    <property type="project" value="TreeGrafter"/>
</dbReference>
<accession>A0AAV8ZXQ2</accession>
<dbReference type="GO" id="GO:0016020">
    <property type="term" value="C:membrane"/>
    <property type="evidence" value="ECO:0007669"/>
    <property type="project" value="GOC"/>
</dbReference>
<evidence type="ECO:0000256" key="4">
    <source>
        <dbReference type="ARBA" id="ARBA00023180"/>
    </source>
</evidence>
<comment type="caution">
    <text evidence="7">The sequence shown here is derived from an EMBL/GenBank/DDBJ whole genome shotgun (WGS) entry which is preliminary data.</text>
</comment>
<protein>
    <recommendedName>
        <fullName evidence="6">Saposin B-type domain-containing protein</fullName>
    </recommendedName>
</protein>
<dbReference type="Gene3D" id="3.60.21.10">
    <property type="match status" value="1"/>
</dbReference>